<proteinExistence type="predicted"/>
<dbReference type="STRING" id="93625.A0A409XDS9"/>
<evidence type="ECO:0000313" key="1">
    <source>
        <dbReference type="EMBL" id="PPQ88948.1"/>
    </source>
</evidence>
<comment type="caution">
    <text evidence="1">The sequence shown here is derived from an EMBL/GenBank/DDBJ whole genome shotgun (WGS) entry which is preliminary data.</text>
</comment>
<dbReference type="EMBL" id="NHYD01001977">
    <property type="protein sequence ID" value="PPQ88948.1"/>
    <property type="molecule type" value="Genomic_DNA"/>
</dbReference>
<dbReference type="InParanoid" id="A0A409XDS9"/>
<keyword evidence="2" id="KW-1185">Reference proteome</keyword>
<dbReference type="AlphaFoldDB" id="A0A409XDS9"/>
<accession>A0A409XDS9</accession>
<dbReference type="Proteomes" id="UP000283269">
    <property type="component" value="Unassembled WGS sequence"/>
</dbReference>
<gene>
    <name evidence="1" type="ORF">CVT25_004299</name>
</gene>
<reference evidence="1 2" key="1">
    <citation type="journal article" date="2018" name="Evol. Lett.">
        <title>Horizontal gene cluster transfer increased hallucinogenic mushroom diversity.</title>
        <authorList>
            <person name="Reynolds H.T."/>
            <person name="Vijayakumar V."/>
            <person name="Gluck-Thaler E."/>
            <person name="Korotkin H.B."/>
            <person name="Matheny P.B."/>
            <person name="Slot J.C."/>
        </authorList>
    </citation>
    <scope>NUCLEOTIDE SEQUENCE [LARGE SCALE GENOMIC DNA]</scope>
    <source>
        <strain evidence="1 2">2631</strain>
    </source>
</reference>
<evidence type="ECO:0000313" key="2">
    <source>
        <dbReference type="Proteomes" id="UP000283269"/>
    </source>
</evidence>
<protein>
    <submittedName>
        <fullName evidence="1">Uncharacterized protein</fullName>
    </submittedName>
</protein>
<sequence length="185" mass="20904">MGKLLLQRYKRVVAECNIQTEGHCGLSNLLQDDLLKKLDNMCLAWENDGFPKKKNPYYMKDNGLTEAEVHKELAEREAEYIAQGNTFPHTTTASKFIALGLELEEAQCRIHRLAKGTGVNLTIRQAGSLIEQRNVLSTRICAWEQLLPIYIPGLLQYQTDYPSFSASTNAEDAILYLPLVIPEPH</sequence>
<dbReference type="OrthoDB" id="2682806at2759"/>
<organism evidence="1 2">
    <name type="scientific">Psilocybe cyanescens</name>
    <dbReference type="NCBI Taxonomy" id="93625"/>
    <lineage>
        <taxon>Eukaryota</taxon>
        <taxon>Fungi</taxon>
        <taxon>Dikarya</taxon>
        <taxon>Basidiomycota</taxon>
        <taxon>Agaricomycotina</taxon>
        <taxon>Agaricomycetes</taxon>
        <taxon>Agaricomycetidae</taxon>
        <taxon>Agaricales</taxon>
        <taxon>Agaricineae</taxon>
        <taxon>Strophariaceae</taxon>
        <taxon>Psilocybe</taxon>
    </lineage>
</organism>
<name>A0A409XDS9_PSICY</name>